<dbReference type="GO" id="GO:0004527">
    <property type="term" value="F:exonuclease activity"/>
    <property type="evidence" value="ECO:0007669"/>
    <property type="project" value="UniProtKB-KW"/>
</dbReference>
<dbReference type="EMBL" id="UGQA01000001">
    <property type="protein sequence ID" value="STY95886.1"/>
    <property type="molecule type" value="Genomic_DNA"/>
</dbReference>
<protein>
    <submittedName>
        <fullName evidence="3">Predicted 3'-5' exonuclease related to the exonuclease domain of PolB</fullName>
    </submittedName>
</protein>
<accession>A0A378Q5T7</accession>
<evidence type="ECO:0000313" key="4">
    <source>
        <dbReference type="Proteomes" id="UP000255193"/>
    </source>
</evidence>
<sequence length="294" mass="33273">MNAPVLVFDIETIPDIRHAKHLYAELAELPDDEALPQLLTKYEEETGKTFLPLPLHRVACLSVLWVQNDKMTLKSLALPEHNEAEILNKFFTSLDRAPTLVSWNGRGFDLPVMTYRALHHGISAGKLFSQSGEMKYNNYQNRYHNKHIDLMMRLAAGSTLQKLDVVASLCGFAGKQDITGYDVLPMVQAGEWQKLTTYCESDVINTWLVYLRYQRLLGQMDGEQLARWEANTRDYLKTLKNPDDSLSLRHEQFLQAWGGADADMHAATATDALDTETPMHTESPSNEPTHNPTA</sequence>
<evidence type="ECO:0000256" key="1">
    <source>
        <dbReference type="SAM" id="MobiDB-lite"/>
    </source>
</evidence>
<organism evidence="3 4">
    <name type="scientific">Faucicola atlantae</name>
    <dbReference type="NCBI Taxonomy" id="34059"/>
    <lineage>
        <taxon>Bacteria</taxon>
        <taxon>Pseudomonadati</taxon>
        <taxon>Pseudomonadota</taxon>
        <taxon>Gammaproteobacteria</taxon>
        <taxon>Moraxellales</taxon>
        <taxon>Moraxellaceae</taxon>
        <taxon>Faucicola</taxon>
    </lineage>
</organism>
<dbReference type="InterPro" id="IPR036397">
    <property type="entry name" value="RNaseH_sf"/>
</dbReference>
<evidence type="ECO:0000259" key="2">
    <source>
        <dbReference type="Pfam" id="PF10108"/>
    </source>
</evidence>
<feature type="compositionally biased region" description="Polar residues" evidence="1">
    <location>
        <begin position="278"/>
        <end position="294"/>
    </location>
</feature>
<dbReference type="Pfam" id="PF10108">
    <property type="entry name" value="DNA_pol_B_exo2"/>
    <property type="match status" value="1"/>
</dbReference>
<name>A0A378Q5T7_9GAMM</name>
<feature type="region of interest" description="Disordered" evidence="1">
    <location>
        <begin position="274"/>
        <end position="294"/>
    </location>
</feature>
<keyword evidence="3" id="KW-0378">Hydrolase</keyword>
<dbReference type="Proteomes" id="UP000255193">
    <property type="component" value="Unassembled WGS sequence"/>
</dbReference>
<keyword evidence="3" id="KW-0269">Exonuclease</keyword>
<evidence type="ECO:0000313" key="3">
    <source>
        <dbReference type="EMBL" id="STY95886.1"/>
    </source>
</evidence>
<dbReference type="InterPro" id="IPR019288">
    <property type="entry name" value="3'-5'_exonuclease_PolB-like"/>
</dbReference>
<dbReference type="RefSeq" id="WP_079352188.1">
    <property type="nucleotide sequence ID" value="NZ_MXAO01000057.1"/>
</dbReference>
<feature type="domain" description="Predicted 3'-5' exonuclease PolB-like" evidence="2">
    <location>
        <begin position="49"/>
        <end position="257"/>
    </location>
</feature>
<keyword evidence="3" id="KW-0540">Nuclease</keyword>
<reference evidence="3 4" key="1">
    <citation type="submission" date="2018-06" db="EMBL/GenBank/DDBJ databases">
        <authorList>
            <consortium name="Pathogen Informatics"/>
            <person name="Doyle S."/>
        </authorList>
    </citation>
    <scope>NUCLEOTIDE SEQUENCE [LARGE SCALE GENOMIC DNA]</scope>
    <source>
        <strain evidence="3 4">NCTC11091</strain>
    </source>
</reference>
<dbReference type="GO" id="GO:0003676">
    <property type="term" value="F:nucleic acid binding"/>
    <property type="evidence" value="ECO:0007669"/>
    <property type="project" value="InterPro"/>
</dbReference>
<dbReference type="CDD" id="cd05782">
    <property type="entry name" value="DNA_polB_like1_exo"/>
    <property type="match status" value="1"/>
</dbReference>
<dbReference type="AlphaFoldDB" id="A0A378Q5T7"/>
<dbReference type="InterPro" id="IPR012337">
    <property type="entry name" value="RNaseH-like_sf"/>
</dbReference>
<gene>
    <name evidence="3" type="ORF">NCTC11091_01690</name>
</gene>
<proteinExistence type="predicted"/>
<dbReference type="SUPFAM" id="SSF53098">
    <property type="entry name" value="Ribonuclease H-like"/>
    <property type="match status" value="1"/>
</dbReference>
<dbReference type="Gene3D" id="3.30.420.10">
    <property type="entry name" value="Ribonuclease H-like superfamily/Ribonuclease H"/>
    <property type="match status" value="1"/>
</dbReference>